<dbReference type="SUPFAM" id="SSF51695">
    <property type="entry name" value="PLC-like phosphodiesterases"/>
    <property type="match status" value="1"/>
</dbReference>
<keyword evidence="3" id="KW-1185">Reference proteome</keyword>
<dbReference type="InterPro" id="IPR017946">
    <property type="entry name" value="PLC-like_Pdiesterase_TIM-brl"/>
</dbReference>
<dbReference type="PANTHER" id="PTHR46320">
    <property type="entry name" value="GLYCEROPHOSPHODIESTER PHOSPHODIESTERASE 1"/>
    <property type="match status" value="1"/>
</dbReference>
<proteinExistence type="predicted"/>
<dbReference type="EMBL" id="JAFMPT010000011">
    <property type="protein sequence ID" value="MCC1484843.1"/>
    <property type="molecule type" value="Genomic_DNA"/>
</dbReference>
<protein>
    <submittedName>
        <fullName evidence="2">Glycerophosphodiester phosphodiesterase family protein</fullName>
    </submittedName>
</protein>
<dbReference type="CDD" id="cd08566">
    <property type="entry name" value="GDPD_AtGDE_like"/>
    <property type="match status" value="1"/>
</dbReference>
<name>A0ABS8ENX7_9FLAO</name>
<accession>A0ABS8ENX7</accession>
<dbReference type="PROSITE" id="PS51704">
    <property type="entry name" value="GP_PDE"/>
    <property type="match status" value="1"/>
</dbReference>
<gene>
    <name evidence="2" type="ORF">J1C55_09600</name>
</gene>
<dbReference type="Pfam" id="PF03009">
    <property type="entry name" value="GDPD"/>
    <property type="match status" value="1"/>
</dbReference>
<dbReference type="PANTHER" id="PTHR46320:SF1">
    <property type="entry name" value="GLYCEROPHOSPHODIESTER PHOSPHODIESTERASE 1"/>
    <property type="match status" value="1"/>
</dbReference>
<comment type="caution">
    <text evidence="2">The sequence shown here is derived from an EMBL/GenBank/DDBJ whole genome shotgun (WGS) entry which is preliminary data.</text>
</comment>
<sequence length="297" mass="33161">MKTNIIYVLLITITLFNCKGNIEPKHKGEVEVDGFKVSKPIADFRFSNNNAPKISVHRGGKGILNYPENTLETLQYVNNRINGIYEIDVAKTKDGVLVLMHDNSIDRTTTGSGLIANLTYKELQTYNVVDDYGNKTKYKVPLFSEVLKWCKANNVVLTIDIKRSVPQKDVIEAVKAVNAENVSIIITYNLEQAKSAYALAPELLLSVSARNQEELNRLLNSNIPTQNMLAFTGTRLSNPSLFKQLHDKNILCMLGTLGNLDKQAEARGDGLYLKWMDDGIDIIATDRPFAVNNAINK</sequence>
<dbReference type="Proteomes" id="UP000778797">
    <property type="component" value="Unassembled WGS sequence"/>
</dbReference>
<dbReference type="RefSeq" id="WP_227477303.1">
    <property type="nucleotide sequence ID" value="NZ_JAFMPT010000011.1"/>
</dbReference>
<evidence type="ECO:0000313" key="2">
    <source>
        <dbReference type="EMBL" id="MCC1484843.1"/>
    </source>
</evidence>
<dbReference type="Gene3D" id="3.20.20.190">
    <property type="entry name" value="Phosphatidylinositol (PI) phosphodiesterase"/>
    <property type="match status" value="1"/>
</dbReference>
<evidence type="ECO:0000259" key="1">
    <source>
        <dbReference type="PROSITE" id="PS51704"/>
    </source>
</evidence>
<reference evidence="3" key="2">
    <citation type="submission" date="2023-07" db="EMBL/GenBank/DDBJ databases">
        <title>Genome of Winogradskyella sp. E313.</title>
        <authorList>
            <person name="Zhou Y."/>
        </authorList>
    </citation>
    <scope>NUCLEOTIDE SEQUENCE [LARGE SCALE GENOMIC DNA]</scope>
    <source>
        <strain evidence="3">E313</strain>
    </source>
</reference>
<reference evidence="3" key="1">
    <citation type="submission" date="2021-03" db="EMBL/GenBank/DDBJ databases">
        <title>Genome of Cognatishimia sp. F0-27.</title>
        <authorList>
            <person name="Ping X."/>
        </authorList>
    </citation>
    <scope>NUCLEOTIDE SEQUENCE [LARGE SCALE GENOMIC DNA]</scope>
    <source>
        <strain evidence="3">E313</strain>
    </source>
</reference>
<feature type="domain" description="GP-PDE" evidence="1">
    <location>
        <begin position="52"/>
        <end position="295"/>
    </location>
</feature>
<dbReference type="InterPro" id="IPR030395">
    <property type="entry name" value="GP_PDE_dom"/>
</dbReference>
<organism evidence="2 3">
    <name type="scientific">Winogradskyella immobilis</name>
    <dbReference type="NCBI Taxonomy" id="2816852"/>
    <lineage>
        <taxon>Bacteria</taxon>
        <taxon>Pseudomonadati</taxon>
        <taxon>Bacteroidota</taxon>
        <taxon>Flavobacteriia</taxon>
        <taxon>Flavobacteriales</taxon>
        <taxon>Flavobacteriaceae</taxon>
        <taxon>Winogradskyella</taxon>
    </lineage>
</organism>
<evidence type="ECO:0000313" key="3">
    <source>
        <dbReference type="Proteomes" id="UP000778797"/>
    </source>
</evidence>